<evidence type="ECO:0000313" key="2">
    <source>
        <dbReference type="Proteomes" id="UP001066276"/>
    </source>
</evidence>
<dbReference type="Proteomes" id="UP001066276">
    <property type="component" value="Chromosome 6"/>
</dbReference>
<comment type="caution">
    <text evidence="1">The sequence shown here is derived from an EMBL/GenBank/DDBJ whole genome shotgun (WGS) entry which is preliminary data.</text>
</comment>
<organism evidence="1 2">
    <name type="scientific">Pleurodeles waltl</name>
    <name type="common">Iberian ribbed newt</name>
    <dbReference type="NCBI Taxonomy" id="8319"/>
    <lineage>
        <taxon>Eukaryota</taxon>
        <taxon>Metazoa</taxon>
        <taxon>Chordata</taxon>
        <taxon>Craniata</taxon>
        <taxon>Vertebrata</taxon>
        <taxon>Euteleostomi</taxon>
        <taxon>Amphibia</taxon>
        <taxon>Batrachia</taxon>
        <taxon>Caudata</taxon>
        <taxon>Salamandroidea</taxon>
        <taxon>Salamandridae</taxon>
        <taxon>Pleurodelinae</taxon>
        <taxon>Pleurodeles</taxon>
    </lineage>
</organism>
<gene>
    <name evidence="1" type="ORF">NDU88_002433</name>
</gene>
<sequence>MPSSTLGCCLAPTEPVGMLLPLTCSNDHFPPLLPRGRSPPPSAGRWCRTAHPLPSPARIVSADRSTPVLVLLDSLEREDP</sequence>
<dbReference type="EMBL" id="JANPWB010000010">
    <property type="protein sequence ID" value="KAJ1136006.1"/>
    <property type="molecule type" value="Genomic_DNA"/>
</dbReference>
<reference evidence="1" key="1">
    <citation type="journal article" date="2022" name="bioRxiv">
        <title>Sequencing and chromosome-scale assembly of the giantPleurodeles waltlgenome.</title>
        <authorList>
            <person name="Brown T."/>
            <person name="Elewa A."/>
            <person name="Iarovenko S."/>
            <person name="Subramanian E."/>
            <person name="Araus A.J."/>
            <person name="Petzold A."/>
            <person name="Susuki M."/>
            <person name="Suzuki K.-i.T."/>
            <person name="Hayashi T."/>
            <person name="Toyoda A."/>
            <person name="Oliveira C."/>
            <person name="Osipova E."/>
            <person name="Leigh N.D."/>
            <person name="Simon A."/>
            <person name="Yun M.H."/>
        </authorList>
    </citation>
    <scope>NUCLEOTIDE SEQUENCE</scope>
    <source>
        <strain evidence="1">20211129_DDA</strain>
        <tissue evidence="1">Liver</tissue>
    </source>
</reference>
<proteinExistence type="predicted"/>
<keyword evidence="2" id="KW-1185">Reference proteome</keyword>
<accession>A0AAV7Q6L7</accession>
<evidence type="ECO:0000313" key="1">
    <source>
        <dbReference type="EMBL" id="KAJ1136006.1"/>
    </source>
</evidence>
<dbReference type="AlphaFoldDB" id="A0AAV7Q6L7"/>
<name>A0AAV7Q6L7_PLEWA</name>
<protein>
    <submittedName>
        <fullName evidence="1">Uncharacterized protein</fullName>
    </submittedName>
</protein>